<dbReference type="GO" id="GO:0006002">
    <property type="term" value="P:fructose 6-phosphate metabolic process"/>
    <property type="evidence" value="ECO:0007669"/>
    <property type="project" value="TreeGrafter"/>
</dbReference>
<dbReference type="PANTHER" id="PTHR10937:SF0">
    <property type="entry name" value="GLUTAMINE--FRUCTOSE-6-PHOSPHATE TRANSAMINASE (ISOMERIZING)"/>
    <property type="match status" value="1"/>
</dbReference>
<dbReference type="GO" id="GO:0004360">
    <property type="term" value="F:glutamine-fructose-6-phosphate transaminase (isomerizing) activity"/>
    <property type="evidence" value="ECO:0007669"/>
    <property type="project" value="UniProtKB-EC"/>
</dbReference>
<dbReference type="AlphaFoldDB" id="A0A1F7RTJ4"/>
<dbReference type="EMBL" id="MGDD01000200">
    <property type="protein sequence ID" value="OGL44886.1"/>
    <property type="molecule type" value="Genomic_DNA"/>
</dbReference>
<dbReference type="GO" id="GO:0006487">
    <property type="term" value="P:protein N-linked glycosylation"/>
    <property type="evidence" value="ECO:0007669"/>
    <property type="project" value="TreeGrafter"/>
</dbReference>
<evidence type="ECO:0000256" key="1">
    <source>
        <dbReference type="ARBA" id="ARBA00001031"/>
    </source>
</evidence>
<dbReference type="Pfam" id="PF01380">
    <property type="entry name" value="SIS"/>
    <property type="match status" value="2"/>
</dbReference>
<keyword evidence="6" id="KW-0677">Repeat</keyword>
<evidence type="ECO:0000313" key="10">
    <source>
        <dbReference type="EMBL" id="OGL44886.1"/>
    </source>
</evidence>
<evidence type="ECO:0000256" key="6">
    <source>
        <dbReference type="ARBA" id="ARBA00022737"/>
    </source>
</evidence>
<dbReference type="InterPro" id="IPR029055">
    <property type="entry name" value="Ntn_hydrolases_N"/>
</dbReference>
<evidence type="ECO:0000313" key="11">
    <source>
        <dbReference type="Proteomes" id="UP000179266"/>
    </source>
</evidence>
<dbReference type="Proteomes" id="UP000179266">
    <property type="component" value="Unassembled WGS sequence"/>
</dbReference>
<dbReference type="InterPro" id="IPR047084">
    <property type="entry name" value="GFAT_N"/>
</dbReference>
<dbReference type="EC" id="2.6.1.16" evidence="2"/>
<dbReference type="InterPro" id="IPR001347">
    <property type="entry name" value="SIS_dom"/>
</dbReference>
<sequence length="604" mass="67137">MCGISGIIESENVVEKLYQSIKNIEYRGYDSCGIATIDQAKIHVKKNVGYVEQVNKKERFLDMKGSVGIAHTRWATHGGVTQNNSHPHLSCDRTFAVVHNGIITNYNDLRKLLKKKGHTFVSETDTEIIAHLLEENFNKCADVEKAFVASLKQLEGDYAIAFITTHQPDRIFCARHISALILGIGTNGIYLGSDINAFLEYTRNVIYINDGEYAIFSKDTYLIKNILSGEDVNKEIVKVPWDVEVAKKGGYPHFMLKEIHQSVDSVSKVLKIPDEEIEALSDLIFKNERSFIIGIGTTYYVALAAQYYFHMIAGQYFPAITSDEFLNLVEVDENALVMAVSQSGETYDILKTIKQVKTKGAATAAIVNVMGSSVYREVDKAIVQGSGMEVCVLSTKAALAQIAILIRIAIALAKKKNKISQAEIKNYYNQLIELPQKIQTIINELSGNIHTLATKYSTIKNWFFIGRGISYAVALESALKFKEVTYLHAEGMPAGFLKHGTIAVIDQDIFTVSFMPPPNQVDLSKLMKSNIHEIRARKGFVIGIHCGSKETDIFDEEIILPDGGDISIPFMQLVVGQLFAYFTAVVLKRDPDKPRALAKSVTVA</sequence>
<evidence type="ECO:0000256" key="7">
    <source>
        <dbReference type="ARBA" id="ARBA00022962"/>
    </source>
</evidence>
<dbReference type="NCBIfam" id="TIGR01135">
    <property type="entry name" value="glmS"/>
    <property type="match status" value="1"/>
</dbReference>
<evidence type="ECO:0000256" key="2">
    <source>
        <dbReference type="ARBA" id="ARBA00012916"/>
    </source>
</evidence>
<dbReference type="PANTHER" id="PTHR10937">
    <property type="entry name" value="GLUCOSAMINE--FRUCTOSE-6-PHOSPHATE AMINOTRANSFERASE, ISOMERIZING"/>
    <property type="match status" value="1"/>
</dbReference>
<evidence type="ECO:0000259" key="9">
    <source>
        <dbReference type="PROSITE" id="PS51464"/>
    </source>
</evidence>
<dbReference type="InterPro" id="IPR005855">
    <property type="entry name" value="GFAT"/>
</dbReference>
<organism evidence="10 11">
    <name type="scientific">Candidatus Schekmanbacteria bacterium RBG_13_48_7</name>
    <dbReference type="NCBI Taxonomy" id="1817878"/>
    <lineage>
        <taxon>Bacteria</taxon>
        <taxon>Candidatus Schekmaniibacteriota</taxon>
    </lineage>
</organism>
<dbReference type="Gene3D" id="3.60.20.10">
    <property type="entry name" value="Glutamine Phosphoribosylpyrophosphate, subunit 1, domain 1"/>
    <property type="match status" value="1"/>
</dbReference>
<reference evidence="10 11" key="1">
    <citation type="journal article" date="2016" name="Nat. Commun.">
        <title>Thousands of microbial genomes shed light on interconnected biogeochemical processes in an aquifer system.</title>
        <authorList>
            <person name="Anantharaman K."/>
            <person name="Brown C.T."/>
            <person name="Hug L.A."/>
            <person name="Sharon I."/>
            <person name="Castelle C.J."/>
            <person name="Probst A.J."/>
            <person name="Thomas B.C."/>
            <person name="Singh A."/>
            <person name="Wilkins M.J."/>
            <person name="Karaoz U."/>
            <person name="Brodie E.L."/>
            <person name="Williams K.H."/>
            <person name="Hubbard S.S."/>
            <person name="Banfield J.F."/>
        </authorList>
    </citation>
    <scope>NUCLEOTIDE SEQUENCE [LARGE SCALE GENOMIC DNA]</scope>
</reference>
<dbReference type="Pfam" id="PF13522">
    <property type="entry name" value="GATase_6"/>
    <property type="match status" value="1"/>
</dbReference>
<dbReference type="InterPro" id="IPR017932">
    <property type="entry name" value="GATase_2_dom"/>
</dbReference>
<proteinExistence type="predicted"/>
<feature type="domain" description="SIS" evidence="9">
    <location>
        <begin position="452"/>
        <end position="594"/>
    </location>
</feature>
<dbReference type="SUPFAM" id="SSF53697">
    <property type="entry name" value="SIS domain"/>
    <property type="match status" value="1"/>
</dbReference>
<dbReference type="NCBIfam" id="NF001484">
    <property type="entry name" value="PRK00331.1"/>
    <property type="match status" value="1"/>
</dbReference>
<dbReference type="CDD" id="cd05009">
    <property type="entry name" value="SIS_GlmS_GlmD_2"/>
    <property type="match status" value="1"/>
</dbReference>
<dbReference type="Gene3D" id="3.40.50.10490">
    <property type="entry name" value="Glucose-6-phosphate isomerase like protein, domain 1"/>
    <property type="match status" value="2"/>
</dbReference>
<dbReference type="SUPFAM" id="SSF56235">
    <property type="entry name" value="N-terminal nucleophile aminohydrolases (Ntn hydrolases)"/>
    <property type="match status" value="1"/>
</dbReference>
<keyword evidence="4 10" id="KW-0032">Aminotransferase</keyword>
<protein>
    <recommendedName>
        <fullName evidence="3">Glutamine--fructose-6-phosphate aminotransferase [isomerizing]</fullName>
        <ecNumber evidence="2">2.6.1.16</ecNumber>
    </recommendedName>
</protein>
<dbReference type="PROSITE" id="PS51464">
    <property type="entry name" value="SIS"/>
    <property type="match status" value="2"/>
</dbReference>
<evidence type="ECO:0000256" key="4">
    <source>
        <dbReference type="ARBA" id="ARBA00022576"/>
    </source>
</evidence>
<keyword evidence="7" id="KW-0315">Glutamine amidotransferase</keyword>
<dbReference type="InterPro" id="IPR035490">
    <property type="entry name" value="GlmS/FrlB_SIS"/>
</dbReference>
<dbReference type="CDD" id="cd00714">
    <property type="entry name" value="GFAT"/>
    <property type="match status" value="1"/>
</dbReference>
<accession>A0A1F7RTJ4</accession>
<keyword evidence="5 10" id="KW-0808">Transferase</keyword>
<dbReference type="InterPro" id="IPR046348">
    <property type="entry name" value="SIS_dom_sf"/>
</dbReference>
<comment type="catalytic activity">
    <reaction evidence="1">
        <text>D-fructose 6-phosphate + L-glutamine = D-glucosamine 6-phosphate + L-glutamate</text>
        <dbReference type="Rhea" id="RHEA:13237"/>
        <dbReference type="ChEBI" id="CHEBI:29985"/>
        <dbReference type="ChEBI" id="CHEBI:58359"/>
        <dbReference type="ChEBI" id="CHEBI:58725"/>
        <dbReference type="ChEBI" id="CHEBI:61527"/>
        <dbReference type="EC" id="2.6.1.16"/>
    </reaction>
</comment>
<dbReference type="FunFam" id="3.60.20.10:FF:000006">
    <property type="entry name" value="Glutamine--fructose-6-phosphate aminotransferase [isomerizing]"/>
    <property type="match status" value="1"/>
</dbReference>
<evidence type="ECO:0000256" key="3">
    <source>
        <dbReference type="ARBA" id="ARBA00016090"/>
    </source>
</evidence>
<dbReference type="GO" id="GO:0006047">
    <property type="term" value="P:UDP-N-acetylglucosamine metabolic process"/>
    <property type="evidence" value="ECO:0007669"/>
    <property type="project" value="TreeGrafter"/>
</dbReference>
<comment type="caution">
    <text evidence="10">The sequence shown here is derived from an EMBL/GenBank/DDBJ whole genome shotgun (WGS) entry which is preliminary data.</text>
</comment>
<gene>
    <name evidence="10" type="ORF">A2161_20895</name>
</gene>
<dbReference type="CDD" id="cd05008">
    <property type="entry name" value="SIS_GlmS_GlmD_1"/>
    <property type="match status" value="1"/>
</dbReference>
<feature type="domain" description="SIS" evidence="9">
    <location>
        <begin position="280"/>
        <end position="418"/>
    </location>
</feature>
<name>A0A1F7RTJ4_9BACT</name>
<dbReference type="PROSITE" id="PS51278">
    <property type="entry name" value="GATASE_TYPE_2"/>
    <property type="match status" value="1"/>
</dbReference>
<evidence type="ECO:0000259" key="8">
    <source>
        <dbReference type="PROSITE" id="PS51278"/>
    </source>
</evidence>
<dbReference type="GO" id="GO:0097367">
    <property type="term" value="F:carbohydrate derivative binding"/>
    <property type="evidence" value="ECO:0007669"/>
    <property type="project" value="InterPro"/>
</dbReference>
<dbReference type="InterPro" id="IPR035466">
    <property type="entry name" value="GlmS/AgaS_SIS"/>
</dbReference>
<feature type="domain" description="Glutamine amidotransferase type-2" evidence="8">
    <location>
        <begin position="2"/>
        <end position="219"/>
    </location>
</feature>
<evidence type="ECO:0000256" key="5">
    <source>
        <dbReference type="ARBA" id="ARBA00022679"/>
    </source>
</evidence>